<evidence type="ECO:0000313" key="1">
    <source>
        <dbReference type="EMBL" id="KAF2827669.1"/>
    </source>
</evidence>
<gene>
    <name evidence="1" type="ORF">CC86DRAFT_290149</name>
</gene>
<keyword evidence="2" id="KW-1185">Reference proteome</keyword>
<organism evidence="1 2">
    <name type="scientific">Ophiobolus disseminans</name>
    <dbReference type="NCBI Taxonomy" id="1469910"/>
    <lineage>
        <taxon>Eukaryota</taxon>
        <taxon>Fungi</taxon>
        <taxon>Dikarya</taxon>
        <taxon>Ascomycota</taxon>
        <taxon>Pezizomycotina</taxon>
        <taxon>Dothideomycetes</taxon>
        <taxon>Pleosporomycetidae</taxon>
        <taxon>Pleosporales</taxon>
        <taxon>Pleosporineae</taxon>
        <taxon>Phaeosphaeriaceae</taxon>
        <taxon>Ophiobolus</taxon>
    </lineage>
</organism>
<evidence type="ECO:0000313" key="2">
    <source>
        <dbReference type="Proteomes" id="UP000799424"/>
    </source>
</evidence>
<reference evidence="1" key="1">
    <citation type="journal article" date="2020" name="Stud. Mycol.">
        <title>101 Dothideomycetes genomes: a test case for predicting lifestyles and emergence of pathogens.</title>
        <authorList>
            <person name="Haridas S."/>
            <person name="Albert R."/>
            <person name="Binder M."/>
            <person name="Bloem J."/>
            <person name="Labutti K."/>
            <person name="Salamov A."/>
            <person name="Andreopoulos B."/>
            <person name="Baker S."/>
            <person name="Barry K."/>
            <person name="Bills G."/>
            <person name="Bluhm B."/>
            <person name="Cannon C."/>
            <person name="Castanera R."/>
            <person name="Culley D."/>
            <person name="Daum C."/>
            <person name="Ezra D."/>
            <person name="Gonzalez J."/>
            <person name="Henrissat B."/>
            <person name="Kuo A."/>
            <person name="Liang C."/>
            <person name="Lipzen A."/>
            <person name="Lutzoni F."/>
            <person name="Magnuson J."/>
            <person name="Mondo S."/>
            <person name="Nolan M."/>
            <person name="Ohm R."/>
            <person name="Pangilinan J."/>
            <person name="Park H.-J."/>
            <person name="Ramirez L."/>
            <person name="Alfaro M."/>
            <person name="Sun H."/>
            <person name="Tritt A."/>
            <person name="Yoshinaga Y."/>
            <person name="Zwiers L.-H."/>
            <person name="Turgeon B."/>
            <person name="Goodwin S."/>
            <person name="Spatafora J."/>
            <person name="Crous P."/>
            <person name="Grigoriev I."/>
        </authorList>
    </citation>
    <scope>NUCLEOTIDE SEQUENCE</scope>
    <source>
        <strain evidence="1">CBS 113818</strain>
    </source>
</reference>
<name>A0A6A7A4J4_9PLEO</name>
<feature type="non-terminal residue" evidence="1">
    <location>
        <position position="273"/>
    </location>
</feature>
<dbReference type="Proteomes" id="UP000799424">
    <property type="component" value="Unassembled WGS sequence"/>
</dbReference>
<dbReference type="OrthoDB" id="3796016at2759"/>
<accession>A0A6A7A4J4</accession>
<proteinExistence type="predicted"/>
<protein>
    <submittedName>
        <fullName evidence="1">Uncharacterized protein</fullName>
    </submittedName>
</protein>
<sequence length="273" mass="32250">MDTLTLHIPFILLGRHDRMHQERLDAQKLVETVHTVLLDACKKYPVPITLDDQDSREAAWLLQPQPTLTLEDDNNLSTKEKTHSDKNVWSCPMQLQRSNISLDTESSQWSDFGNQARKLFGELVRCFHDNDYHTEGQEGEMRLFNLVAGEHSWLRVSLVPGKKNSGILEPEVAKRVMTVFTAVERELTQLTTPPGLLKYWSFSRFLEYRGIRQLREEKDEMWKKLKDRKNITNKRKGTVYERDKKKWMSRFDEEDIACERTKGRKREWWDVVD</sequence>
<dbReference type="EMBL" id="MU006224">
    <property type="protein sequence ID" value="KAF2827669.1"/>
    <property type="molecule type" value="Genomic_DNA"/>
</dbReference>
<dbReference type="AlphaFoldDB" id="A0A6A7A4J4"/>